<feature type="non-terminal residue" evidence="2">
    <location>
        <position position="1"/>
    </location>
</feature>
<evidence type="ECO:0000259" key="1">
    <source>
        <dbReference type="Pfam" id="PF12417"/>
    </source>
</evidence>
<comment type="caution">
    <text evidence="2">The sequence shown here is derived from an EMBL/GenBank/DDBJ whole genome shotgun (WGS) entry which is preliminary data.</text>
</comment>
<feature type="domain" description="DUF3669" evidence="1">
    <location>
        <begin position="226"/>
        <end position="261"/>
    </location>
</feature>
<evidence type="ECO:0000313" key="2">
    <source>
        <dbReference type="EMBL" id="KAF2259872.1"/>
    </source>
</evidence>
<protein>
    <recommendedName>
        <fullName evidence="1">DUF3669 domain-containing protein</fullName>
    </recommendedName>
</protein>
<dbReference type="Pfam" id="PF12417">
    <property type="entry name" value="DUF3669"/>
    <property type="match status" value="1"/>
</dbReference>
<gene>
    <name evidence="2" type="ORF">CC78DRAFT_425526</name>
</gene>
<proteinExistence type="predicted"/>
<dbReference type="Proteomes" id="UP000800093">
    <property type="component" value="Unassembled WGS sequence"/>
</dbReference>
<evidence type="ECO:0000313" key="3">
    <source>
        <dbReference type="Proteomes" id="UP000800093"/>
    </source>
</evidence>
<reference evidence="3" key="1">
    <citation type="journal article" date="2020" name="Stud. Mycol.">
        <title>101 Dothideomycetes genomes: A test case for predicting lifestyles and emergence of pathogens.</title>
        <authorList>
            <person name="Haridas S."/>
            <person name="Albert R."/>
            <person name="Binder M."/>
            <person name="Bloem J."/>
            <person name="LaButti K."/>
            <person name="Salamov A."/>
            <person name="Andreopoulos B."/>
            <person name="Baker S."/>
            <person name="Barry K."/>
            <person name="Bills G."/>
            <person name="Bluhm B."/>
            <person name="Cannon C."/>
            <person name="Castanera R."/>
            <person name="Culley D."/>
            <person name="Daum C."/>
            <person name="Ezra D."/>
            <person name="Gonzalez J."/>
            <person name="Henrissat B."/>
            <person name="Kuo A."/>
            <person name="Liang C."/>
            <person name="Lipzen A."/>
            <person name="Lutzoni F."/>
            <person name="Magnuson J."/>
            <person name="Mondo S."/>
            <person name="Nolan M."/>
            <person name="Ohm R."/>
            <person name="Pangilinan J."/>
            <person name="Park H.-J."/>
            <person name="Ramirez L."/>
            <person name="Alfaro M."/>
            <person name="Sun H."/>
            <person name="Tritt A."/>
            <person name="Yoshinaga Y."/>
            <person name="Zwiers L.-H."/>
            <person name="Turgeon B."/>
            <person name="Goodwin S."/>
            <person name="Spatafora J."/>
            <person name="Crous P."/>
            <person name="Grigoriev I."/>
        </authorList>
    </citation>
    <scope>NUCLEOTIDE SEQUENCE [LARGE SCALE GENOMIC DNA]</scope>
    <source>
        <strain evidence="3">CBS 304.66</strain>
    </source>
</reference>
<dbReference type="OrthoDB" id="2993351at2759"/>
<dbReference type="EMBL" id="ML986696">
    <property type="protein sequence ID" value="KAF2259872.1"/>
    <property type="molecule type" value="Genomic_DNA"/>
</dbReference>
<dbReference type="InterPro" id="IPR022137">
    <property type="entry name" value="Znf_prot_DUF3669"/>
</dbReference>
<keyword evidence="3" id="KW-1185">Reference proteome</keyword>
<name>A0A9P4MZ20_9PLEO</name>
<dbReference type="PANTHER" id="PTHR40780">
    <property type="entry name" value="DUF3669 DOMAIN-CONTAINING PROTEIN"/>
    <property type="match status" value="1"/>
</dbReference>
<accession>A0A9P4MZ20</accession>
<organism evidence="2 3">
    <name type="scientific">Lojkania enalia</name>
    <dbReference type="NCBI Taxonomy" id="147567"/>
    <lineage>
        <taxon>Eukaryota</taxon>
        <taxon>Fungi</taxon>
        <taxon>Dikarya</taxon>
        <taxon>Ascomycota</taxon>
        <taxon>Pezizomycotina</taxon>
        <taxon>Dothideomycetes</taxon>
        <taxon>Pleosporomycetidae</taxon>
        <taxon>Pleosporales</taxon>
        <taxon>Pleosporales incertae sedis</taxon>
        <taxon>Lojkania</taxon>
    </lineage>
</organism>
<sequence>FKCIGRGACGRVWTLVGTSVVYKSEENNAGRSVQDEFRVHMQVQSRILDSLDKVSRMPIRITSCYGIIETHDPWWKENQKRFPEYEITHPCRLIKTERIPPMPSEVRETLIEHYCPETLKSAVRANPQDQDCITRLYLGRRRKPSTRKLTLMPFTLRNYLLHVDRMEEMRLDIMGYSLALADALAQLHWCAEIDANGVEFVLVLMADYPQCSATSFKSELLGPHNIWLLDYESCKPLAMEEDGLDQAVDAFYRNDPYYPRP</sequence>
<dbReference type="AlphaFoldDB" id="A0A9P4MZ20"/>
<dbReference type="PANTHER" id="PTHR40780:SF3">
    <property type="entry name" value="DUF3669 DOMAIN-CONTAINING PROTEIN"/>
    <property type="match status" value="1"/>
</dbReference>
<feature type="non-terminal residue" evidence="2">
    <location>
        <position position="261"/>
    </location>
</feature>